<dbReference type="InterPro" id="IPR013078">
    <property type="entry name" value="His_Pase_superF_clade-1"/>
</dbReference>
<dbReference type="VEuPathDB" id="TriTrypDB:LdBPK_130380.1"/>
<reference evidence="5" key="1">
    <citation type="submission" date="2019-02" db="EMBL/GenBank/DDBJ databases">
        <title>FDA dAtabase for Regulatory Grade micrObial Sequences (FDA-ARGOS): Supporting development and validation of Infectious Disease Dx tests.</title>
        <authorList>
            <person name="Duncan R."/>
            <person name="Fisher C."/>
            <person name="Tallon L."/>
            <person name="Sadzewicz L."/>
            <person name="Sengamalay N."/>
            <person name="Ott S."/>
            <person name="Godinez A."/>
            <person name="Nagaraj S."/>
            <person name="Vavikolanu K."/>
            <person name="Nadendla S."/>
            <person name="Aluvathingal J."/>
            <person name="Sichtig H."/>
        </authorList>
    </citation>
    <scope>NUCLEOTIDE SEQUENCE [LARGE SCALE GENOMIC DNA]</scope>
    <source>
        <strain evidence="5">FDAARGOS_361</strain>
    </source>
</reference>
<feature type="region of interest" description="Disordered" evidence="2">
    <location>
        <begin position="1379"/>
        <end position="1420"/>
    </location>
</feature>
<comment type="caution">
    <text evidence="4">The sequence shown here is derived from an EMBL/GenBank/DDBJ whole genome shotgun (WGS) entry which is preliminary data.</text>
</comment>
<dbReference type="Proteomes" id="UP000318447">
    <property type="component" value="Unassembled WGS sequence"/>
</dbReference>
<keyword evidence="3" id="KW-0812">Transmembrane</keyword>
<dbReference type="VEuPathDB" id="TriTrypDB:LdCL_130009100"/>
<dbReference type="EMBL" id="RHLC01000031">
    <property type="protein sequence ID" value="TPP45137.1"/>
    <property type="molecule type" value="Genomic_DNA"/>
</dbReference>
<evidence type="ECO:0000313" key="4">
    <source>
        <dbReference type="EMBL" id="TPP45137.1"/>
    </source>
</evidence>
<sequence length="1620" mass="177813">MLPAANIYRLILIVAGVVVLLGSAVSDVRVGVTRCGGIIPIDSQYLLDPVWAFTTFRNRIERLSNGSLVFEKRFVSERLKEQIVMESGTDLSSVTVFEIVPTTGKSTDAAGSKSASELCSVSLDPLAGAMDGVVSRGARLIFLNADPTESEACSSALNVSLQPHQGNATWVYFARAKLAHSNSITLVSASGVTWPMTLTFSSECAIQLILLLNRYGAIDRWFVWIPTTAYTVLQYLVTNFILTYYYAYVSVYLRRAVKGTSSLPKFSNNFVYLWCAPVTPFACCALMYYDLYLLTHSNVERDPVAARMQDVVRIYNAQLFLDQIQQRIEDAVDLLGDEEAEDVGREDAARVVVASPAADSKGSVLPQQWGREQHVSAENSDGNAGAEGWEEDELSELVIPSAPPEPGLREPAPAATVPPAPPTLPSSSATPGFSVFILPPKPATLSDPTDVTPSATAAPQLVSASRETGQQHPSAVPSDTNPLIAGSPLKPQAEEVTTPPEELAAPPPVSTLSAESPSLEGADLHSGLLYAEGTTAVTSNPTSASSAGKPISSTSFPPSPSLPAATGPSPPPPKAVAGEFSDIGQLLRFQQQLAEEMENVAKLQRQNASLKDRVSTLEEQLAGATSSLARTGDSEQQISLLIERLGKERERHKALAEERNQLKEHLQDLEEEVEEYRIREEGWISGQERQQENEIAAQQRIAQLENDMRSCNAIVDNLRTQLTEAKHLNGVLQNQVEELKVSYSAQLDTVKESSSDTVDQLRQEVEQLRSSLQNLSTEYDTRTAELESEVQNANMHAHQAEARLSEMALGSVNTLQDLRSELEDSQRSSATWKAEAQKTRHEYTTLLEQYASLKRSRAAAEADLRDRLSYQSNTVSALRKGIREWEDRYLALQESVGATQTEIEEQRKTIMQLESTIQKLKASGADMLSQSQSEVLVSTNAPPVKASLSEPSLSGSPSNEILGARLMSAPPLNPFMSMKRPAWNDSRDRKTRERLEEEVVRQSAELERVRAAAADAEVWKAKYDRLQEEHDLLLQLYGQLEEDVGASVESLVAPSVIPSLTGDSGTKLALSCLAAGAVVAGLLLFSTLLCENWRCWRLRLGRKSRVAAMSPAAATTHSTTKPYAPNRSSIPETRSRAPNGTRASAADEVTLLTAPQFAKSTKDTRSSARQQEEQLRDLFVLIRHGERQDHVDRAWKGNALLPLYDPPLSNAGRMQSFETALRYFALRQERKVEKRIRGTFTLFLVSPFHRCIETAAVMNVIAFEGRLPMYVEPLLSDWQQAKVFRTAPVLGGSYTTSGRPGLPGAKGDRLLFRPQVEALRATLIPFLKTRAAEETELLAEYNIGAEVASAWPTVAEEWLNTHTALPVWTCAATTSAIEAKAASRSDGASDVRATSRRAAKSSQPSPRDASNEGYRGCGVTHPEGKSDLLRRCEQVMSTHFLRCAAVESDTMVPLAIQTAVAAERKTRLPKYFQIWAERTEENRESAGPPALLPPMHIMAITHADVVSTLLEVCCPKYHDKGAGYSVPYCSVTTLKRHNNYYRIPTAEERRRREASVSTLAPAQNRGKCYAKKKGNTPSFKNQLTTPIRTRPLSPLPVEWNVEAVGSIDLLRTRIVIQYTK</sequence>
<dbReference type="InterPro" id="IPR051710">
    <property type="entry name" value="Phosphatase_SH3-domain"/>
</dbReference>
<feature type="compositionally biased region" description="Polar residues" evidence="2">
    <location>
        <begin position="460"/>
        <end position="481"/>
    </location>
</feature>
<feature type="coiled-coil region" evidence="1">
    <location>
        <begin position="586"/>
        <end position="835"/>
    </location>
</feature>
<dbReference type="PANTHER" id="PTHR16469:SF44">
    <property type="match status" value="1"/>
</dbReference>
<protein>
    <submittedName>
        <fullName evidence="4">Histidine phosphatase (Branch 1) family protein</fullName>
    </submittedName>
</protein>
<dbReference type="PANTHER" id="PTHR16469">
    <property type="entry name" value="UBIQUITIN-ASSOCIATED AND SH3 DOMAIN-CONTAINING BA-RELATED"/>
    <property type="match status" value="1"/>
</dbReference>
<keyword evidence="1" id="KW-0175">Coiled coil</keyword>
<gene>
    <name evidence="4" type="ORF">CGC21_33140</name>
</gene>
<dbReference type="VEuPathDB" id="TriTrypDB:LDHU3_13.0530"/>
<proteinExistence type="predicted"/>
<accession>A0A504XJL5</accession>
<feature type="region of interest" description="Disordered" evidence="2">
    <location>
        <begin position="359"/>
        <end position="435"/>
    </location>
</feature>
<feature type="coiled-coil region" evidence="1">
    <location>
        <begin position="992"/>
        <end position="1043"/>
    </location>
</feature>
<keyword evidence="3" id="KW-1133">Transmembrane helix</keyword>
<dbReference type="VEuPathDB" id="TriTrypDB:LDHU3_13.0540"/>
<dbReference type="SUPFAM" id="SSF57997">
    <property type="entry name" value="Tropomyosin"/>
    <property type="match status" value="1"/>
</dbReference>
<feature type="transmembrane region" description="Helical" evidence="3">
    <location>
        <begin position="270"/>
        <end position="289"/>
    </location>
</feature>
<dbReference type="VEuPathDB" id="TriTrypDB:LDHU3_13.0520"/>
<evidence type="ECO:0000256" key="3">
    <source>
        <dbReference type="SAM" id="Phobius"/>
    </source>
</evidence>
<dbReference type="SMART" id="SM00855">
    <property type="entry name" value="PGAM"/>
    <property type="match status" value="1"/>
</dbReference>
<dbReference type="Gene3D" id="3.40.50.1240">
    <property type="entry name" value="Phosphoglycerate mutase-like"/>
    <property type="match status" value="1"/>
</dbReference>
<dbReference type="Gene3D" id="1.20.5.1700">
    <property type="match status" value="1"/>
</dbReference>
<feature type="transmembrane region" description="Helical" evidence="3">
    <location>
        <begin position="221"/>
        <end position="249"/>
    </location>
</feature>
<feature type="compositionally biased region" description="Polar residues" evidence="2">
    <location>
        <begin position="1113"/>
        <end position="1142"/>
    </location>
</feature>
<evidence type="ECO:0000313" key="5">
    <source>
        <dbReference type="Proteomes" id="UP000318447"/>
    </source>
</evidence>
<dbReference type="VEuPathDB" id="TriTrypDB:LdCL_130009000"/>
<dbReference type="VEuPathDB" id="TriTrypDB:LdBPK_130360.1"/>
<feature type="coiled-coil region" evidence="1">
    <location>
        <begin position="896"/>
        <end position="923"/>
    </location>
</feature>
<feature type="region of interest" description="Disordered" evidence="2">
    <location>
        <begin position="538"/>
        <end position="577"/>
    </location>
</feature>
<feature type="compositionally biased region" description="Low complexity" evidence="2">
    <location>
        <begin position="494"/>
        <end position="504"/>
    </location>
</feature>
<dbReference type="VEuPathDB" id="TriTrypDB:LdCL_130009200"/>
<evidence type="ECO:0000256" key="1">
    <source>
        <dbReference type="SAM" id="Coils"/>
    </source>
</evidence>
<evidence type="ECO:0000256" key="2">
    <source>
        <dbReference type="SAM" id="MobiDB-lite"/>
    </source>
</evidence>
<feature type="region of interest" description="Disordered" evidence="2">
    <location>
        <begin position="1111"/>
        <end position="1145"/>
    </location>
</feature>
<keyword evidence="3" id="KW-0472">Membrane</keyword>
<organism evidence="4 5">
    <name type="scientific">Leishmania donovani</name>
    <dbReference type="NCBI Taxonomy" id="5661"/>
    <lineage>
        <taxon>Eukaryota</taxon>
        <taxon>Discoba</taxon>
        <taxon>Euglenozoa</taxon>
        <taxon>Kinetoplastea</taxon>
        <taxon>Metakinetoplastina</taxon>
        <taxon>Trypanosomatida</taxon>
        <taxon>Trypanosomatidae</taxon>
        <taxon>Leishmaniinae</taxon>
        <taxon>Leishmania</taxon>
    </lineage>
</organism>
<dbReference type="SUPFAM" id="SSF53254">
    <property type="entry name" value="Phosphoglycerate mutase-like"/>
    <property type="match status" value="1"/>
</dbReference>
<dbReference type="InterPro" id="IPR029033">
    <property type="entry name" value="His_PPase_superfam"/>
</dbReference>
<feature type="region of interest" description="Disordered" evidence="2">
    <location>
        <begin position="460"/>
        <end position="519"/>
    </location>
</feature>
<feature type="compositionally biased region" description="Low complexity" evidence="2">
    <location>
        <begin position="550"/>
        <end position="567"/>
    </location>
</feature>
<name>A0A504XJL5_LEIDO</name>
<dbReference type="CDD" id="cd07067">
    <property type="entry name" value="HP_PGM_like"/>
    <property type="match status" value="1"/>
</dbReference>
<dbReference type="VEuPathDB" id="TriTrypDB:LdBPK_130370.1"/>